<dbReference type="Gene3D" id="3.30.200.20">
    <property type="entry name" value="Phosphorylase Kinase, domain 1"/>
    <property type="match status" value="1"/>
</dbReference>
<evidence type="ECO:0000259" key="17">
    <source>
        <dbReference type="PROSITE" id="PS50011"/>
    </source>
</evidence>
<keyword evidence="6 15" id="KW-0547">Nucleotide-binding</keyword>
<keyword evidence="7" id="KW-0418">Kinase</keyword>
<accession>A0AAW0WY59</accession>
<dbReference type="PROSITE" id="PS00108">
    <property type="entry name" value="PROTEIN_KINASE_ST"/>
    <property type="match status" value="1"/>
</dbReference>
<keyword evidence="19" id="KW-1185">Reference proteome</keyword>
<comment type="function">
    <text evidence="13">Probably involved in the control of the cell cycle. Interacts with D1 and D3-type G1 cyclins. Possible regulator of neuronal differentiation and/or development.</text>
</comment>
<comment type="catalytic activity">
    <reaction evidence="11">
        <text>L-threonyl-[protein] + ATP = O-phospho-L-threonyl-[protein] + ADP + H(+)</text>
        <dbReference type="Rhea" id="RHEA:46608"/>
        <dbReference type="Rhea" id="RHEA-COMP:11060"/>
        <dbReference type="Rhea" id="RHEA-COMP:11605"/>
        <dbReference type="ChEBI" id="CHEBI:15378"/>
        <dbReference type="ChEBI" id="CHEBI:30013"/>
        <dbReference type="ChEBI" id="CHEBI:30616"/>
        <dbReference type="ChEBI" id="CHEBI:61977"/>
        <dbReference type="ChEBI" id="CHEBI:456216"/>
        <dbReference type="EC" id="2.7.11.22"/>
    </reaction>
</comment>
<dbReference type="PANTHER" id="PTHR24056:SF46">
    <property type="entry name" value="CYCLIN-DEPENDENT KINASE 5"/>
    <property type="match status" value="1"/>
</dbReference>
<dbReference type="InterPro" id="IPR050108">
    <property type="entry name" value="CDK"/>
</dbReference>
<keyword evidence="4" id="KW-0132">Cell division</keyword>
<evidence type="ECO:0000256" key="15">
    <source>
        <dbReference type="PROSITE-ProRule" id="PRU10141"/>
    </source>
</evidence>
<comment type="similarity">
    <text evidence="1">Belongs to the protein kinase superfamily. CMGC Ser/Thr protein kinase family. CDC2/CDKX subfamily.</text>
</comment>
<dbReference type="PROSITE" id="PS50011">
    <property type="entry name" value="PROTEIN_KINASE_DOM"/>
    <property type="match status" value="1"/>
</dbReference>
<dbReference type="GO" id="GO:0051402">
    <property type="term" value="P:neuron apoptotic process"/>
    <property type="evidence" value="ECO:0007669"/>
    <property type="project" value="TreeGrafter"/>
</dbReference>
<dbReference type="GO" id="GO:0005634">
    <property type="term" value="C:nucleus"/>
    <property type="evidence" value="ECO:0007669"/>
    <property type="project" value="TreeGrafter"/>
</dbReference>
<evidence type="ECO:0000256" key="14">
    <source>
        <dbReference type="ARBA" id="ARBA00072568"/>
    </source>
</evidence>
<keyword evidence="8 15" id="KW-0067">ATP-binding</keyword>
<dbReference type="InterPro" id="IPR008271">
    <property type="entry name" value="Ser/Thr_kinase_AS"/>
</dbReference>
<dbReference type="PROSITE" id="PS00107">
    <property type="entry name" value="PROTEIN_KINASE_ATP"/>
    <property type="match status" value="1"/>
</dbReference>
<dbReference type="GO" id="GO:0051963">
    <property type="term" value="P:regulation of synapse assembly"/>
    <property type="evidence" value="ECO:0007669"/>
    <property type="project" value="UniProtKB-ARBA"/>
</dbReference>
<gene>
    <name evidence="18" type="ORF">OTU49_007309</name>
</gene>
<keyword evidence="9" id="KW-0131">Cell cycle</keyword>
<dbReference type="GO" id="GO:0051301">
    <property type="term" value="P:cell division"/>
    <property type="evidence" value="ECO:0007669"/>
    <property type="project" value="UniProtKB-KW"/>
</dbReference>
<dbReference type="Proteomes" id="UP001445076">
    <property type="component" value="Unassembled WGS sequence"/>
</dbReference>
<evidence type="ECO:0000256" key="4">
    <source>
        <dbReference type="ARBA" id="ARBA00022618"/>
    </source>
</evidence>
<dbReference type="SUPFAM" id="SSF56112">
    <property type="entry name" value="Protein kinase-like (PK-like)"/>
    <property type="match status" value="1"/>
</dbReference>
<feature type="domain" description="Protein kinase" evidence="17">
    <location>
        <begin position="4"/>
        <end position="286"/>
    </location>
</feature>
<evidence type="ECO:0000256" key="9">
    <source>
        <dbReference type="ARBA" id="ARBA00023306"/>
    </source>
</evidence>
<evidence type="ECO:0000256" key="2">
    <source>
        <dbReference type="ARBA" id="ARBA00012425"/>
    </source>
</evidence>
<evidence type="ECO:0000256" key="7">
    <source>
        <dbReference type="ARBA" id="ARBA00022777"/>
    </source>
</evidence>
<dbReference type="EC" id="2.7.11.22" evidence="2"/>
<dbReference type="FunFam" id="3.30.200.20:FF:000144">
    <property type="entry name" value="Cyclin-dependent kinase 5"/>
    <property type="match status" value="1"/>
</dbReference>
<dbReference type="GO" id="GO:0005524">
    <property type="term" value="F:ATP binding"/>
    <property type="evidence" value="ECO:0007669"/>
    <property type="project" value="UniProtKB-UniRule"/>
</dbReference>
<proteinExistence type="inferred from homology"/>
<evidence type="ECO:0000256" key="16">
    <source>
        <dbReference type="RuleBase" id="RU000304"/>
    </source>
</evidence>
<dbReference type="GO" id="GO:0048489">
    <property type="term" value="P:synaptic vesicle transport"/>
    <property type="evidence" value="ECO:0007669"/>
    <property type="project" value="TreeGrafter"/>
</dbReference>
<evidence type="ECO:0000256" key="6">
    <source>
        <dbReference type="ARBA" id="ARBA00022741"/>
    </source>
</evidence>
<evidence type="ECO:0000256" key="10">
    <source>
        <dbReference type="ARBA" id="ARBA00041295"/>
    </source>
</evidence>
<dbReference type="PANTHER" id="PTHR24056">
    <property type="entry name" value="CELL DIVISION PROTEIN KINASE"/>
    <property type="match status" value="1"/>
</dbReference>
<comment type="catalytic activity">
    <reaction evidence="12">
        <text>L-seryl-[protein] + ATP = O-phospho-L-seryl-[protein] + ADP + H(+)</text>
        <dbReference type="Rhea" id="RHEA:17989"/>
        <dbReference type="Rhea" id="RHEA-COMP:9863"/>
        <dbReference type="Rhea" id="RHEA-COMP:11604"/>
        <dbReference type="ChEBI" id="CHEBI:15378"/>
        <dbReference type="ChEBI" id="CHEBI:29999"/>
        <dbReference type="ChEBI" id="CHEBI:30616"/>
        <dbReference type="ChEBI" id="CHEBI:83421"/>
        <dbReference type="ChEBI" id="CHEBI:456216"/>
        <dbReference type="EC" id="2.7.11.22"/>
    </reaction>
</comment>
<organism evidence="18 19">
    <name type="scientific">Cherax quadricarinatus</name>
    <name type="common">Australian red claw crayfish</name>
    <dbReference type="NCBI Taxonomy" id="27406"/>
    <lineage>
        <taxon>Eukaryota</taxon>
        <taxon>Metazoa</taxon>
        <taxon>Ecdysozoa</taxon>
        <taxon>Arthropoda</taxon>
        <taxon>Crustacea</taxon>
        <taxon>Multicrustacea</taxon>
        <taxon>Malacostraca</taxon>
        <taxon>Eumalacostraca</taxon>
        <taxon>Eucarida</taxon>
        <taxon>Decapoda</taxon>
        <taxon>Pleocyemata</taxon>
        <taxon>Astacidea</taxon>
        <taxon>Parastacoidea</taxon>
        <taxon>Parastacidae</taxon>
        <taxon>Cherax</taxon>
    </lineage>
</organism>
<evidence type="ECO:0000256" key="11">
    <source>
        <dbReference type="ARBA" id="ARBA00047811"/>
    </source>
</evidence>
<name>A0AAW0WY59_CHEQU</name>
<dbReference type="SMART" id="SM00220">
    <property type="entry name" value="S_TKc"/>
    <property type="match status" value="1"/>
</dbReference>
<dbReference type="GO" id="GO:0005737">
    <property type="term" value="C:cytoplasm"/>
    <property type="evidence" value="ECO:0007669"/>
    <property type="project" value="TreeGrafter"/>
</dbReference>
<dbReference type="Gene3D" id="1.10.510.10">
    <property type="entry name" value="Transferase(Phosphotransferase) domain 1"/>
    <property type="match status" value="1"/>
</dbReference>
<dbReference type="Pfam" id="PF00069">
    <property type="entry name" value="Pkinase"/>
    <property type="match status" value="1"/>
</dbReference>
<feature type="binding site" evidence="15">
    <location>
        <position position="33"/>
    </location>
    <ligand>
        <name>ATP</name>
        <dbReference type="ChEBI" id="CHEBI:30616"/>
    </ligand>
</feature>
<evidence type="ECO:0000313" key="18">
    <source>
        <dbReference type="EMBL" id="KAK8731871.1"/>
    </source>
</evidence>
<dbReference type="InterPro" id="IPR000719">
    <property type="entry name" value="Prot_kinase_dom"/>
</dbReference>
<dbReference type="EMBL" id="JARKIK010000059">
    <property type="protein sequence ID" value="KAK8731871.1"/>
    <property type="molecule type" value="Genomic_DNA"/>
</dbReference>
<evidence type="ECO:0000256" key="1">
    <source>
        <dbReference type="ARBA" id="ARBA00006485"/>
    </source>
</evidence>
<dbReference type="GO" id="GO:0004693">
    <property type="term" value="F:cyclin-dependent protein serine/threonine kinase activity"/>
    <property type="evidence" value="ECO:0007669"/>
    <property type="project" value="UniProtKB-EC"/>
</dbReference>
<reference evidence="18 19" key="1">
    <citation type="journal article" date="2024" name="BMC Genomics">
        <title>Genome assembly of redclaw crayfish (Cherax quadricarinatus) provides insights into its immune adaptation and hypoxia tolerance.</title>
        <authorList>
            <person name="Liu Z."/>
            <person name="Zheng J."/>
            <person name="Li H."/>
            <person name="Fang K."/>
            <person name="Wang S."/>
            <person name="He J."/>
            <person name="Zhou D."/>
            <person name="Weng S."/>
            <person name="Chi M."/>
            <person name="Gu Z."/>
            <person name="He J."/>
            <person name="Li F."/>
            <person name="Wang M."/>
        </authorList>
    </citation>
    <scope>NUCLEOTIDE SEQUENCE [LARGE SCALE GENOMIC DNA]</scope>
    <source>
        <strain evidence="18">ZL_2023a</strain>
    </source>
</reference>
<evidence type="ECO:0000256" key="13">
    <source>
        <dbReference type="ARBA" id="ARBA00058111"/>
    </source>
</evidence>
<keyword evidence="3 16" id="KW-0723">Serine/threonine-protein kinase</keyword>
<dbReference type="InterPro" id="IPR017441">
    <property type="entry name" value="Protein_kinase_ATP_BS"/>
</dbReference>
<sequence>MQKYEKLEKIGEGTYGTVFKAKNRETQEIVALKRVRLDDDDEGVPSSALREICLLKELKHKNIVRLHDVLHSDKKLTLVFEHCDQDLKKYFDSLNGEIDPDIVKSFLFQLLRGLEFCHSRNVLHRDLKPQNLLINKNGELKLADFGLARAFGIPVRCYSAEVVTLWYRPPDVLFGAKLYNTSIDMWSAGCIFAELANAGRPLFPGSDVDDQVKRIFKLLGTPTEETWPGMNSLPDYKTFPLYQPTMTLAQVCPKLSSKGRDLLQRLLICNPAVRMSAEDAMLHSYFSDLSPSIRNV</sequence>
<dbReference type="GO" id="GO:0007409">
    <property type="term" value="P:axonogenesis"/>
    <property type="evidence" value="ECO:0007669"/>
    <property type="project" value="TreeGrafter"/>
</dbReference>
<dbReference type="InterPro" id="IPR011009">
    <property type="entry name" value="Kinase-like_dom_sf"/>
</dbReference>
<comment type="caution">
    <text evidence="18">The sequence shown here is derived from an EMBL/GenBank/DDBJ whole genome shotgun (WGS) entry which is preliminary data.</text>
</comment>
<protein>
    <recommendedName>
        <fullName evidence="14">Cyclin-dependent kinase 5 homolog</fullName>
        <ecNumber evidence="2">2.7.11.22</ecNumber>
    </recommendedName>
    <alternativeName>
        <fullName evidence="10">Cell division protein kinase 5</fullName>
    </alternativeName>
</protein>
<dbReference type="AlphaFoldDB" id="A0AAW0WY59"/>
<keyword evidence="5" id="KW-0808">Transferase</keyword>
<evidence type="ECO:0000256" key="8">
    <source>
        <dbReference type="ARBA" id="ARBA00022840"/>
    </source>
</evidence>
<dbReference type="FunFam" id="1.10.510.10:FF:000184">
    <property type="entry name" value="cyclin-dependent kinase 5 homolog"/>
    <property type="match status" value="1"/>
</dbReference>
<evidence type="ECO:0000256" key="5">
    <source>
        <dbReference type="ARBA" id="ARBA00022679"/>
    </source>
</evidence>
<evidence type="ECO:0000313" key="19">
    <source>
        <dbReference type="Proteomes" id="UP001445076"/>
    </source>
</evidence>
<evidence type="ECO:0000256" key="12">
    <source>
        <dbReference type="ARBA" id="ARBA00048367"/>
    </source>
</evidence>
<evidence type="ECO:0000256" key="3">
    <source>
        <dbReference type="ARBA" id="ARBA00022527"/>
    </source>
</evidence>
<dbReference type="CDD" id="cd07839">
    <property type="entry name" value="STKc_CDK5"/>
    <property type="match status" value="1"/>
</dbReference>